<feature type="domain" description="HhH-GPD" evidence="6">
    <location>
        <begin position="44"/>
        <end position="205"/>
    </location>
</feature>
<evidence type="ECO:0000256" key="5">
    <source>
        <dbReference type="ARBA" id="ARBA00023014"/>
    </source>
</evidence>
<keyword evidence="5" id="KW-0411">Iron-sulfur</keyword>
<dbReference type="PANTHER" id="PTHR10359">
    <property type="entry name" value="A/G-SPECIFIC ADENINE GLYCOSYLASE/ENDONUCLEASE III"/>
    <property type="match status" value="1"/>
</dbReference>
<evidence type="ECO:0000256" key="4">
    <source>
        <dbReference type="ARBA" id="ARBA00023004"/>
    </source>
</evidence>
<keyword evidence="7" id="KW-0378">Hydrolase</keyword>
<evidence type="ECO:0000313" key="7">
    <source>
        <dbReference type="EMBL" id="GAB1583129.1"/>
    </source>
</evidence>
<dbReference type="InterPro" id="IPR011257">
    <property type="entry name" value="DNA_glycosylase"/>
</dbReference>
<sequence>MQLHLPLETPQPVVAVHRRLRQAFGRRPEAPRLDPASQLIHGMLSVRTRGETSRKVFLRLRQRFPEWQGLEQASFETMWELIGEITLAEKYALHIPRAVQNIISLRGAFDLGFLRDWPVDSALQWLERLPGVGVKIAAATLNFSTLQKRVLVVDTHHLRIARRLKFVGPLASIEEASSLLERQLPADWDAGAFEEHHWLMKRLGQSFCTARGPACGQCPLRDLCAYSTVRSLKHTMP</sequence>
<dbReference type="Pfam" id="PF00730">
    <property type="entry name" value="HhH-GPD"/>
    <property type="match status" value="1"/>
</dbReference>
<evidence type="ECO:0000313" key="8">
    <source>
        <dbReference type="Proteomes" id="UP001628091"/>
    </source>
</evidence>
<keyword evidence="8" id="KW-1185">Reference proteome</keyword>
<accession>A0ABQ0H2H6</accession>
<gene>
    <name evidence="7" type="ORF">PPNSA23_30720</name>
</gene>
<dbReference type="PANTHER" id="PTHR10359:SF19">
    <property type="entry name" value="DNA REPAIR GLYCOSYLASE MJ1434-RELATED"/>
    <property type="match status" value="1"/>
</dbReference>
<keyword evidence="7" id="KW-0540">Nuclease</keyword>
<dbReference type="Gene3D" id="1.10.340.30">
    <property type="entry name" value="Hypothetical protein, domain 2"/>
    <property type="match status" value="1"/>
</dbReference>
<dbReference type="RefSeq" id="WP_407865631.1">
    <property type="nucleotide sequence ID" value="NZ_BAAFZP010000001.1"/>
</dbReference>
<reference evidence="7 8" key="1">
    <citation type="submission" date="2024-10" db="EMBL/GenBank/DDBJ databases">
        <title>Isolation, draft genome sequencing and identification of Phyllobacterium sp. NSA23, isolated from leaf soil.</title>
        <authorList>
            <person name="Akita H."/>
        </authorList>
    </citation>
    <scope>NUCLEOTIDE SEQUENCE [LARGE SCALE GENOMIC DNA]</scope>
    <source>
        <strain evidence="7 8">NSA23</strain>
    </source>
</reference>
<evidence type="ECO:0000256" key="3">
    <source>
        <dbReference type="ARBA" id="ARBA00022723"/>
    </source>
</evidence>
<comment type="cofactor">
    <cofactor evidence="1">
        <name>[4Fe-4S] cluster</name>
        <dbReference type="ChEBI" id="CHEBI:49883"/>
    </cofactor>
</comment>
<dbReference type="EMBL" id="BAAFZP010000001">
    <property type="protein sequence ID" value="GAB1583129.1"/>
    <property type="molecule type" value="Genomic_DNA"/>
</dbReference>
<dbReference type="Proteomes" id="UP001628091">
    <property type="component" value="Unassembled WGS sequence"/>
</dbReference>
<keyword evidence="7" id="KW-0255">Endonuclease</keyword>
<dbReference type="InterPro" id="IPR003265">
    <property type="entry name" value="HhH-GPD_domain"/>
</dbReference>
<dbReference type="GO" id="GO:0004519">
    <property type="term" value="F:endonuclease activity"/>
    <property type="evidence" value="ECO:0007669"/>
    <property type="project" value="UniProtKB-KW"/>
</dbReference>
<dbReference type="Pfam" id="PF10576">
    <property type="entry name" value="EndIII_4Fe-2S"/>
    <property type="match status" value="1"/>
</dbReference>
<proteinExistence type="predicted"/>
<dbReference type="SMART" id="SM00525">
    <property type="entry name" value="FES"/>
    <property type="match status" value="1"/>
</dbReference>
<dbReference type="CDD" id="cd00056">
    <property type="entry name" value="ENDO3c"/>
    <property type="match status" value="1"/>
</dbReference>
<dbReference type="Gene3D" id="1.10.1670.10">
    <property type="entry name" value="Helix-hairpin-Helix base-excision DNA repair enzymes (C-terminal)"/>
    <property type="match status" value="1"/>
</dbReference>
<evidence type="ECO:0000259" key="6">
    <source>
        <dbReference type="SMART" id="SM00478"/>
    </source>
</evidence>
<evidence type="ECO:0000256" key="2">
    <source>
        <dbReference type="ARBA" id="ARBA00022485"/>
    </source>
</evidence>
<dbReference type="SUPFAM" id="SSF48150">
    <property type="entry name" value="DNA-glycosylase"/>
    <property type="match status" value="1"/>
</dbReference>
<comment type="caution">
    <text evidence="7">The sequence shown here is derived from an EMBL/GenBank/DDBJ whole genome shotgun (WGS) entry which is preliminary data.</text>
</comment>
<keyword evidence="3" id="KW-0479">Metal-binding</keyword>
<dbReference type="SMART" id="SM00478">
    <property type="entry name" value="ENDO3c"/>
    <property type="match status" value="1"/>
</dbReference>
<protein>
    <submittedName>
        <fullName evidence="7">Endonuclease III</fullName>
    </submittedName>
</protein>
<dbReference type="PIRSF" id="PIRSF001435">
    <property type="entry name" value="Nth"/>
    <property type="match status" value="1"/>
</dbReference>
<dbReference type="InterPro" id="IPR003651">
    <property type="entry name" value="Endonuclease3_FeS-loop_motif"/>
</dbReference>
<dbReference type="InterPro" id="IPR023170">
    <property type="entry name" value="HhH_base_excis_C"/>
</dbReference>
<keyword evidence="2" id="KW-0004">4Fe-4S</keyword>
<name>A0ABQ0H2H6_9HYPH</name>
<evidence type="ECO:0000256" key="1">
    <source>
        <dbReference type="ARBA" id="ARBA00001966"/>
    </source>
</evidence>
<keyword evidence="4" id="KW-0408">Iron</keyword>
<organism evidence="7 8">
    <name type="scientific">Phyllobacterium phragmitis</name>
    <dbReference type="NCBI Taxonomy" id="2670329"/>
    <lineage>
        <taxon>Bacteria</taxon>
        <taxon>Pseudomonadati</taxon>
        <taxon>Pseudomonadota</taxon>
        <taxon>Alphaproteobacteria</taxon>
        <taxon>Hyphomicrobiales</taxon>
        <taxon>Phyllobacteriaceae</taxon>
        <taxon>Phyllobacterium</taxon>
    </lineage>
</organism>